<accession>A0A9D1PVE8</accession>
<organism evidence="1 2">
    <name type="scientific">Candidatus Ornithospirochaeta avicola</name>
    <dbReference type="NCBI Taxonomy" id="2840896"/>
    <lineage>
        <taxon>Bacteria</taxon>
        <taxon>Pseudomonadati</taxon>
        <taxon>Spirochaetota</taxon>
        <taxon>Spirochaetia</taxon>
        <taxon>Spirochaetales</taxon>
        <taxon>Spirochaetaceae</taxon>
        <taxon>Spirochaetaceae incertae sedis</taxon>
        <taxon>Candidatus Ornithospirochaeta</taxon>
    </lineage>
</organism>
<protein>
    <submittedName>
        <fullName evidence="1">Uncharacterized protein</fullName>
    </submittedName>
</protein>
<gene>
    <name evidence="1" type="ORF">IAB12_05915</name>
</gene>
<reference evidence="1" key="1">
    <citation type="journal article" date="2021" name="PeerJ">
        <title>Extensive microbial diversity within the chicken gut microbiome revealed by metagenomics and culture.</title>
        <authorList>
            <person name="Gilroy R."/>
            <person name="Ravi A."/>
            <person name="Getino M."/>
            <person name="Pursley I."/>
            <person name="Horton D.L."/>
            <person name="Alikhan N.F."/>
            <person name="Baker D."/>
            <person name="Gharbi K."/>
            <person name="Hall N."/>
            <person name="Watson M."/>
            <person name="Adriaenssens E.M."/>
            <person name="Foster-Nyarko E."/>
            <person name="Jarju S."/>
            <person name="Secka A."/>
            <person name="Antonio M."/>
            <person name="Oren A."/>
            <person name="Chaudhuri R.R."/>
            <person name="La Ragione R."/>
            <person name="Hildebrand F."/>
            <person name="Pallen M.J."/>
        </authorList>
    </citation>
    <scope>NUCLEOTIDE SEQUENCE</scope>
    <source>
        <strain evidence="1">Gambia11-129</strain>
    </source>
</reference>
<evidence type="ECO:0000313" key="1">
    <source>
        <dbReference type="EMBL" id="HIV99292.1"/>
    </source>
</evidence>
<sequence length="100" mass="11736">MNRFRLYQIARKTEGLFRKEELPSVHALVDAYRRFQRNEYSRNLSFSRALDEFIECVFLPVCAEIKKEGTDDFYSAFMNKSFSVVKRDTNLEKGLKAALA</sequence>
<name>A0A9D1PVE8_9SPIO</name>
<dbReference type="EMBL" id="DXHU01000023">
    <property type="protein sequence ID" value="HIV99292.1"/>
    <property type="molecule type" value="Genomic_DNA"/>
</dbReference>
<reference evidence="1" key="2">
    <citation type="submission" date="2021-04" db="EMBL/GenBank/DDBJ databases">
        <authorList>
            <person name="Gilroy R."/>
        </authorList>
    </citation>
    <scope>NUCLEOTIDE SEQUENCE</scope>
    <source>
        <strain evidence="1">Gambia11-129</strain>
    </source>
</reference>
<comment type="caution">
    <text evidence="1">The sequence shown here is derived from an EMBL/GenBank/DDBJ whole genome shotgun (WGS) entry which is preliminary data.</text>
</comment>
<proteinExistence type="predicted"/>
<evidence type="ECO:0000313" key="2">
    <source>
        <dbReference type="Proteomes" id="UP000823936"/>
    </source>
</evidence>
<dbReference type="Proteomes" id="UP000823936">
    <property type="component" value="Unassembled WGS sequence"/>
</dbReference>
<dbReference type="AlphaFoldDB" id="A0A9D1PVE8"/>